<dbReference type="Proteomes" id="UP000199004">
    <property type="component" value="Unassembled WGS sequence"/>
</dbReference>
<keyword evidence="4" id="KW-1185">Reference proteome</keyword>
<dbReference type="STRING" id="1005944.SAMN05192576_3847"/>
<sequence>MEFNGLPLHALVVHAAVVFGPLAALAGLLYALVPRWRDRLRWPLVATAAIALGAIWVAYLSGEELTEANTYGGPLAALVETHEERAGILRISMTAFAVLSFLAAWWHTRTGPVRLVMGGLVAASAVVTLVYVVLTGDAGAQVAWYGVEG</sequence>
<reference evidence="4" key="1">
    <citation type="submission" date="2016-10" db="EMBL/GenBank/DDBJ databases">
        <authorList>
            <person name="Varghese N."/>
            <person name="Submissions S."/>
        </authorList>
    </citation>
    <scope>NUCLEOTIDE SEQUENCE [LARGE SCALE GENOMIC DNA]</scope>
    <source>
        <strain evidence="4">CGMCC 1.11147</strain>
    </source>
</reference>
<evidence type="ECO:0000313" key="4">
    <source>
        <dbReference type="Proteomes" id="UP000199004"/>
    </source>
</evidence>
<accession>A0A1H0IMJ8</accession>
<protein>
    <recommendedName>
        <fullName evidence="2">DUF2231 domain-containing protein</fullName>
    </recommendedName>
</protein>
<dbReference type="EMBL" id="FNIC01000007">
    <property type="protein sequence ID" value="SDO32530.1"/>
    <property type="molecule type" value="Genomic_DNA"/>
</dbReference>
<keyword evidence="1" id="KW-0472">Membrane</keyword>
<feature type="transmembrane region" description="Helical" evidence="1">
    <location>
        <begin position="113"/>
        <end position="134"/>
    </location>
</feature>
<organism evidence="3 4">
    <name type="scientific">Nocardioides szechwanensis</name>
    <dbReference type="NCBI Taxonomy" id="1005944"/>
    <lineage>
        <taxon>Bacteria</taxon>
        <taxon>Bacillati</taxon>
        <taxon>Actinomycetota</taxon>
        <taxon>Actinomycetes</taxon>
        <taxon>Propionibacteriales</taxon>
        <taxon>Nocardioidaceae</taxon>
        <taxon>Nocardioides</taxon>
    </lineage>
</organism>
<keyword evidence="1" id="KW-1133">Transmembrane helix</keyword>
<dbReference type="RefSeq" id="WP_091026413.1">
    <property type="nucleotide sequence ID" value="NZ_BKAE01000009.1"/>
</dbReference>
<dbReference type="AlphaFoldDB" id="A0A1H0IMJ8"/>
<evidence type="ECO:0000313" key="3">
    <source>
        <dbReference type="EMBL" id="SDO32530.1"/>
    </source>
</evidence>
<feature type="transmembrane region" description="Helical" evidence="1">
    <location>
        <begin position="87"/>
        <end position="106"/>
    </location>
</feature>
<evidence type="ECO:0000256" key="1">
    <source>
        <dbReference type="SAM" id="Phobius"/>
    </source>
</evidence>
<evidence type="ECO:0000259" key="2">
    <source>
        <dbReference type="Pfam" id="PF09990"/>
    </source>
</evidence>
<dbReference type="Pfam" id="PF09990">
    <property type="entry name" value="DUF2231"/>
    <property type="match status" value="1"/>
</dbReference>
<gene>
    <name evidence="3" type="ORF">SAMN05192576_3847</name>
</gene>
<proteinExistence type="predicted"/>
<dbReference type="OrthoDB" id="3830771at2"/>
<dbReference type="InterPro" id="IPR019251">
    <property type="entry name" value="DUF2231_TM"/>
</dbReference>
<name>A0A1H0IMJ8_9ACTN</name>
<keyword evidence="1" id="KW-0812">Transmembrane</keyword>
<feature type="domain" description="DUF2231" evidence="2">
    <location>
        <begin position="5"/>
        <end position="144"/>
    </location>
</feature>
<feature type="transmembrane region" description="Helical" evidence="1">
    <location>
        <begin position="12"/>
        <end position="33"/>
    </location>
</feature>
<feature type="transmembrane region" description="Helical" evidence="1">
    <location>
        <begin position="40"/>
        <end position="59"/>
    </location>
</feature>